<sequence length="279" mass="31570">MKQLSHFFIWCNLSLISCVPQEEPPQQTGPEFKAISNVSYGDQERQVYDLYLPANRNENTATLILLHGGGWMEGNKSEMNSFRDFLREQLPQFAVVNMNYRLADHDQSPYPMQMEDISALVGHLQSSREEYQIGERLGFVGVSAGGHLALLWSYTRDEADQVQMVCSIVGPTNLLDEAYMNTQNADLREMLDLFGSDEATLRSASPLFQLQDDAPSTILFYGGQDPLIPNSQGISLKQRLEELQVSHEFHFYPNEGHGWIGLNLLDASLKLKAFIEKSF</sequence>
<dbReference type="PANTHER" id="PTHR48081:SF33">
    <property type="entry name" value="KYNURENINE FORMAMIDASE"/>
    <property type="match status" value="1"/>
</dbReference>
<dbReference type="STRING" id="388280.SAMN04488057_106222"/>
<evidence type="ECO:0000313" key="4">
    <source>
        <dbReference type="Proteomes" id="UP000184513"/>
    </source>
</evidence>
<dbReference type="GO" id="GO:0016787">
    <property type="term" value="F:hydrolase activity"/>
    <property type="evidence" value="ECO:0007669"/>
    <property type="project" value="UniProtKB-KW"/>
</dbReference>
<dbReference type="Proteomes" id="UP000184513">
    <property type="component" value="Unassembled WGS sequence"/>
</dbReference>
<evidence type="ECO:0000313" key="3">
    <source>
        <dbReference type="EMBL" id="SHN09988.1"/>
    </source>
</evidence>
<dbReference type="EMBL" id="FRCY01000006">
    <property type="protein sequence ID" value="SHN09988.1"/>
    <property type="molecule type" value="Genomic_DNA"/>
</dbReference>
<dbReference type="InterPro" id="IPR029058">
    <property type="entry name" value="AB_hydrolase_fold"/>
</dbReference>
<dbReference type="OrthoDB" id="9777975at2"/>
<dbReference type="Gene3D" id="3.40.50.1820">
    <property type="entry name" value="alpha/beta hydrolase"/>
    <property type="match status" value="1"/>
</dbReference>
<keyword evidence="1" id="KW-0378">Hydrolase</keyword>
<protein>
    <submittedName>
        <fullName evidence="3">Acetyl esterase/lipase</fullName>
    </submittedName>
</protein>
<proteinExistence type="predicted"/>
<organism evidence="3 4">
    <name type="scientific">Cyclobacterium lianum</name>
    <dbReference type="NCBI Taxonomy" id="388280"/>
    <lineage>
        <taxon>Bacteria</taxon>
        <taxon>Pseudomonadati</taxon>
        <taxon>Bacteroidota</taxon>
        <taxon>Cytophagia</taxon>
        <taxon>Cytophagales</taxon>
        <taxon>Cyclobacteriaceae</taxon>
        <taxon>Cyclobacterium</taxon>
    </lineage>
</organism>
<feature type="domain" description="BD-FAE-like" evidence="2">
    <location>
        <begin position="49"/>
        <end position="240"/>
    </location>
</feature>
<dbReference type="Pfam" id="PF20434">
    <property type="entry name" value="BD-FAE"/>
    <property type="match status" value="1"/>
</dbReference>
<gene>
    <name evidence="3" type="ORF">SAMN04488057_106222</name>
</gene>
<dbReference type="AlphaFoldDB" id="A0A1M7P0M0"/>
<name>A0A1M7P0M0_9BACT</name>
<evidence type="ECO:0000256" key="1">
    <source>
        <dbReference type="ARBA" id="ARBA00022801"/>
    </source>
</evidence>
<accession>A0A1M7P0M0</accession>
<dbReference type="InterPro" id="IPR050300">
    <property type="entry name" value="GDXG_lipolytic_enzyme"/>
</dbReference>
<dbReference type="RefSeq" id="WP_073094852.1">
    <property type="nucleotide sequence ID" value="NZ_FRCY01000006.1"/>
</dbReference>
<dbReference type="PROSITE" id="PS51257">
    <property type="entry name" value="PROKAR_LIPOPROTEIN"/>
    <property type="match status" value="1"/>
</dbReference>
<dbReference type="PANTHER" id="PTHR48081">
    <property type="entry name" value="AB HYDROLASE SUPERFAMILY PROTEIN C4A8.06C"/>
    <property type="match status" value="1"/>
</dbReference>
<evidence type="ECO:0000259" key="2">
    <source>
        <dbReference type="Pfam" id="PF20434"/>
    </source>
</evidence>
<dbReference type="InterPro" id="IPR049492">
    <property type="entry name" value="BD-FAE-like_dom"/>
</dbReference>
<dbReference type="SUPFAM" id="SSF53474">
    <property type="entry name" value="alpha/beta-Hydrolases"/>
    <property type="match status" value="1"/>
</dbReference>
<reference evidence="3 4" key="1">
    <citation type="submission" date="2016-11" db="EMBL/GenBank/DDBJ databases">
        <authorList>
            <person name="Jaros S."/>
            <person name="Januszkiewicz K."/>
            <person name="Wedrychowicz H."/>
        </authorList>
    </citation>
    <scope>NUCLEOTIDE SEQUENCE [LARGE SCALE GENOMIC DNA]</scope>
    <source>
        <strain evidence="3 4">CGMCC 1.6102</strain>
    </source>
</reference>
<keyword evidence="4" id="KW-1185">Reference proteome</keyword>